<evidence type="ECO:0000313" key="2">
    <source>
        <dbReference type="EMBL" id="ETW93086.1"/>
    </source>
</evidence>
<organism evidence="2 3">
    <name type="scientific">Entotheonella factor</name>
    <dbReference type="NCBI Taxonomy" id="1429438"/>
    <lineage>
        <taxon>Bacteria</taxon>
        <taxon>Pseudomonadati</taxon>
        <taxon>Nitrospinota/Tectimicrobiota group</taxon>
        <taxon>Candidatus Tectimicrobiota</taxon>
        <taxon>Candidatus Entotheonellia</taxon>
        <taxon>Candidatus Entotheonellales</taxon>
        <taxon>Candidatus Entotheonellaceae</taxon>
        <taxon>Candidatus Entotheonella</taxon>
    </lineage>
</organism>
<keyword evidence="3" id="KW-1185">Reference proteome</keyword>
<reference evidence="2 3" key="1">
    <citation type="journal article" date="2014" name="Nature">
        <title>An environmental bacterial taxon with a large and distinct metabolic repertoire.</title>
        <authorList>
            <person name="Wilson M.C."/>
            <person name="Mori T."/>
            <person name="Ruckert C."/>
            <person name="Uria A.R."/>
            <person name="Helf M.J."/>
            <person name="Takada K."/>
            <person name="Gernert C."/>
            <person name="Steffens U.A."/>
            <person name="Heycke N."/>
            <person name="Schmitt S."/>
            <person name="Rinke C."/>
            <person name="Helfrich E.J."/>
            <person name="Brachmann A.O."/>
            <person name="Gurgui C."/>
            <person name="Wakimoto T."/>
            <person name="Kracht M."/>
            <person name="Crusemann M."/>
            <person name="Hentschel U."/>
            <person name="Abe I."/>
            <person name="Matsunaga S."/>
            <person name="Kalinowski J."/>
            <person name="Takeyama H."/>
            <person name="Piel J."/>
        </authorList>
    </citation>
    <scope>NUCLEOTIDE SEQUENCE [LARGE SCALE GENOMIC DNA]</scope>
    <source>
        <strain evidence="3">TSY1</strain>
    </source>
</reference>
<sequence length="123" mass="13032">MSEASGTGRPKPRLPELAFQACFEPPAMTLGDYRIACAVLRALGEPLPLGRPTRPTCIRALALSLAKVWPGEAAKAQAQLQQAFGFFARIEPEPSVLDLGAMPPGKLDEAAAEGTSEPETSEE</sequence>
<protein>
    <submittedName>
        <fullName evidence="2">Uncharacterized protein</fullName>
    </submittedName>
</protein>
<dbReference type="Proteomes" id="UP000019141">
    <property type="component" value="Unassembled WGS sequence"/>
</dbReference>
<dbReference type="EMBL" id="AZHW01001310">
    <property type="protein sequence ID" value="ETW93086.1"/>
    <property type="molecule type" value="Genomic_DNA"/>
</dbReference>
<comment type="caution">
    <text evidence="2">The sequence shown here is derived from an EMBL/GenBank/DDBJ whole genome shotgun (WGS) entry which is preliminary data.</text>
</comment>
<name>W4L6V1_ENTF1</name>
<evidence type="ECO:0000313" key="3">
    <source>
        <dbReference type="Proteomes" id="UP000019141"/>
    </source>
</evidence>
<evidence type="ECO:0000256" key="1">
    <source>
        <dbReference type="SAM" id="MobiDB-lite"/>
    </source>
</evidence>
<dbReference type="AlphaFoldDB" id="W4L6V1"/>
<accession>W4L6V1</accession>
<proteinExistence type="predicted"/>
<gene>
    <name evidence="2" type="ORF">ETSY1_40765</name>
</gene>
<feature type="region of interest" description="Disordered" evidence="1">
    <location>
        <begin position="98"/>
        <end position="123"/>
    </location>
</feature>
<dbReference type="HOGENOM" id="CLU_2011089_0_0_7"/>